<dbReference type="Gene3D" id="3.40.190.10">
    <property type="entry name" value="Periplasmic binding protein-like II"/>
    <property type="match status" value="1"/>
</dbReference>
<feature type="signal peptide" evidence="2">
    <location>
        <begin position="1"/>
        <end position="27"/>
    </location>
</feature>
<name>A0ABR9SCX2_9BURK</name>
<dbReference type="PIRSF" id="PIRSF017082">
    <property type="entry name" value="YflP"/>
    <property type="match status" value="1"/>
</dbReference>
<dbReference type="SUPFAM" id="SSF53850">
    <property type="entry name" value="Periplasmic binding protein-like II"/>
    <property type="match status" value="1"/>
</dbReference>
<evidence type="ECO:0000313" key="3">
    <source>
        <dbReference type="EMBL" id="MBE7940206.1"/>
    </source>
</evidence>
<evidence type="ECO:0000313" key="4">
    <source>
        <dbReference type="Proteomes" id="UP000715965"/>
    </source>
</evidence>
<feature type="chain" id="PRO_5046856255" evidence="2">
    <location>
        <begin position="28"/>
        <end position="324"/>
    </location>
</feature>
<organism evidence="3 4">
    <name type="scientific">Ramlibacter aquaticus</name>
    <dbReference type="NCBI Taxonomy" id="2780094"/>
    <lineage>
        <taxon>Bacteria</taxon>
        <taxon>Pseudomonadati</taxon>
        <taxon>Pseudomonadota</taxon>
        <taxon>Betaproteobacteria</taxon>
        <taxon>Burkholderiales</taxon>
        <taxon>Comamonadaceae</taxon>
        <taxon>Ramlibacter</taxon>
    </lineage>
</organism>
<comment type="caution">
    <text evidence="3">The sequence shown here is derived from an EMBL/GenBank/DDBJ whole genome shotgun (WGS) entry which is preliminary data.</text>
</comment>
<dbReference type="Pfam" id="PF03401">
    <property type="entry name" value="TctC"/>
    <property type="match status" value="1"/>
</dbReference>
<dbReference type="Proteomes" id="UP000715965">
    <property type="component" value="Unassembled WGS sequence"/>
</dbReference>
<dbReference type="EMBL" id="JADDOJ010000018">
    <property type="protein sequence ID" value="MBE7940206.1"/>
    <property type="molecule type" value="Genomic_DNA"/>
</dbReference>
<evidence type="ECO:0000256" key="1">
    <source>
        <dbReference type="ARBA" id="ARBA00006987"/>
    </source>
</evidence>
<dbReference type="CDD" id="cd07012">
    <property type="entry name" value="PBP2_Bug_TTT"/>
    <property type="match status" value="1"/>
</dbReference>
<gene>
    <name evidence="3" type="ORF">IM725_06450</name>
</gene>
<dbReference type="Gene3D" id="3.40.190.150">
    <property type="entry name" value="Bordetella uptake gene, domain 1"/>
    <property type="match status" value="1"/>
</dbReference>
<proteinExistence type="inferred from homology"/>
<keyword evidence="2" id="KW-0732">Signal</keyword>
<protein>
    <submittedName>
        <fullName evidence="3">Tripartite tricarboxylate transporter substrate binding protein</fullName>
    </submittedName>
</protein>
<reference evidence="3 4" key="1">
    <citation type="submission" date="2020-10" db="EMBL/GenBank/DDBJ databases">
        <title>Draft genome of Ramlibacter aquaticus LMG 30558.</title>
        <authorList>
            <person name="Props R."/>
        </authorList>
    </citation>
    <scope>NUCLEOTIDE SEQUENCE [LARGE SCALE GENOMIC DNA]</scope>
    <source>
        <strain evidence="3 4">LMG 30558</strain>
    </source>
</reference>
<dbReference type="PANTHER" id="PTHR42928">
    <property type="entry name" value="TRICARBOXYLATE-BINDING PROTEIN"/>
    <property type="match status" value="1"/>
</dbReference>
<dbReference type="InterPro" id="IPR005064">
    <property type="entry name" value="BUG"/>
</dbReference>
<keyword evidence="4" id="KW-1185">Reference proteome</keyword>
<dbReference type="InterPro" id="IPR042100">
    <property type="entry name" value="Bug_dom1"/>
</dbReference>
<evidence type="ECO:0000256" key="2">
    <source>
        <dbReference type="SAM" id="SignalP"/>
    </source>
</evidence>
<dbReference type="PANTHER" id="PTHR42928:SF5">
    <property type="entry name" value="BLR1237 PROTEIN"/>
    <property type="match status" value="1"/>
</dbReference>
<sequence>MRPHERAAGASLLAAAALAGAAPGAWAQTVPCPDKSIMYWQAFPPGGESDLSARHQELVLRKKCNVQTVMQYKGGAGGALMWTQMNQLPGDGLNVVGINLPHIVFQPIQGDVQYKTQDVVPVYWFHFTPDILVVPVSSPIRNFQDFVKAAKASPGRISLGGSGQYSANHAAHERLDAAFGIKTIYVPFKGTGDMATSVMGGQVDGAMTYTPFAINNRERVRPLAVAMEKRHPLMPDVPTFRELGVDWVDGAWRGIGVPRSTPPEQRKKLSDLWRALNNDPEMKELAARNGFELVNVGSEEMDAFMAAKVKLYTEGAARMGLGKK</sequence>
<accession>A0ABR9SCX2</accession>
<comment type="similarity">
    <text evidence="1">Belongs to the UPF0065 (bug) family.</text>
</comment>